<comment type="subcellular location">
    <subcellularLocation>
        <location evidence="6">Cytoplasm</location>
    </subcellularLocation>
</comment>
<dbReference type="EMBL" id="QRBB01000001">
    <property type="protein sequence ID" value="RDS78514.1"/>
    <property type="molecule type" value="Genomic_DNA"/>
</dbReference>
<protein>
    <recommendedName>
        <fullName evidence="6">Ribosomal RNA small subunit methyltransferase G</fullName>
        <ecNumber evidence="6">2.1.1.170</ecNumber>
    </recommendedName>
    <alternativeName>
        <fullName evidence="6">16S rRNA 7-methylguanosine methyltransferase</fullName>
        <shortName evidence="6">16S rRNA m7G methyltransferase</shortName>
    </alternativeName>
</protein>
<organism evidence="7 8">
    <name type="scientific">Alteriqipengyuania lutimaris</name>
    <dbReference type="NCBI Taxonomy" id="1538146"/>
    <lineage>
        <taxon>Bacteria</taxon>
        <taxon>Pseudomonadati</taxon>
        <taxon>Pseudomonadota</taxon>
        <taxon>Alphaproteobacteria</taxon>
        <taxon>Sphingomonadales</taxon>
        <taxon>Erythrobacteraceae</taxon>
        <taxon>Alteriqipengyuania</taxon>
    </lineage>
</organism>
<dbReference type="PANTHER" id="PTHR31760">
    <property type="entry name" value="S-ADENOSYL-L-METHIONINE-DEPENDENT METHYLTRANSFERASES SUPERFAMILY PROTEIN"/>
    <property type="match status" value="1"/>
</dbReference>
<comment type="similarity">
    <text evidence="6">Belongs to the methyltransferase superfamily. RNA methyltransferase RsmG family.</text>
</comment>
<dbReference type="GO" id="GO:0005829">
    <property type="term" value="C:cytosol"/>
    <property type="evidence" value="ECO:0007669"/>
    <property type="project" value="TreeGrafter"/>
</dbReference>
<dbReference type="InterPro" id="IPR029063">
    <property type="entry name" value="SAM-dependent_MTases_sf"/>
</dbReference>
<dbReference type="OrthoDB" id="9808773at2"/>
<keyword evidence="4 6" id="KW-0808">Transferase</keyword>
<keyword evidence="3 6" id="KW-0489">Methyltransferase</keyword>
<keyword evidence="8" id="KW-1185">Reference proteome</keyword>
<dbReference type="RefSeq" id="WP_115492739.1">
    <property type="nucleotide sequence ID" value="NZ_JACHWW010000001.1"/>
</dbReference>
<evidence type="ECO:0000256" key="4">
    <source>
        <dbReference type="ARBA" id="ARBA00022679"/>
    </source>
</evidence>
<dbReference type="SUPFAM" id="SSF53335">
    <property type="entry name" value="S-adenosyl-L-methionine-dependent methyltransferases"/>
    <property type="match status" value="1"/>
</dbReference>
<feature type="binding site" evidence="6">
    <location>
        <begin position="131"/>
        <end position="132"/>
    </location>
    <ligand>
        <name>S-adenosyl-L-methionine</name>
        <dbReference type="ChEBI" id="CHEBI:59789"/>
    </ligand>
</feature>
<dbReference type="NCBIfam" id="TIGR00138">
    <property type="entry name" value="rsmG_gidB"/>
    <property type="match status" value="1"/>
</dbReference>
<name>A0A395LSV3_9SPHN</name>
<feature type="binding site" evidence="6">
    <location>
        <position position="85"/>
    </location>
    <ligand>
        <name>S-adenosyl-L-methionine</name>
        <dbReference type="ChEBI" id="CHEBI:59789"/>
    </ligand>
</feature>
<dbReference type="PANTHER" id="PTHR31760:SF0">
    <property type="entry name" value="S-ADENOSYL-L-METHIONINE-DEPENDENT METHYLTRANSFERASES SUPERFAMILY PROTEIN"/>
    <property type="match status" value="1"/>
</dbReference>
<comment type="caution">
    <text evidence="6">Lacks conserved residue(s) required for the propagation of feature annotation.</text>
</comment>
<sequence length="216" mass="23727">MIETEEQARAFVADLCSSDAFSALERFAAELLIEAAKQNLIARSTTDTLWQRHFADSAQLLDHVPRETDGADAHPWLDLGSGAGFPGIVMAIMRPEVPHVLVESRARRVEWLERMVALAGLKQCRVVHSRLEKVESFPAGVITARAFAPLPQLISLSARFSTTGTTWLLPKGRSAAQERDELDSPQRAMFHVKQSVTSRDAAILVGTGRPKTGSRT</sequence>
<dbReference type="HAMAP" id="MF_00074">
    <property type="entry name" value="16SrRNA_methyltr_G"/>
    <property type="match status" value="1"/>
</dbReference>
<evidence type="ECO:0000256" key="3">
    <source>
        <dbReference type="ARBA" id="ARBA00022603"/>
    </source>
</evidence>
<dbReference type="GO" id="GO:0070043">
    <property type="term" value="F:rRNA (guanine-N7-)-methyltransferase activity"/>
    <property type="evidence" value="ECO:0007669"/>
    <property type="project" value="UniProtKB-UniRule"/>
</dbReference>
<dbReference type="Gene3D" id="3.40.50.150">
    <property type="entry name" value="Vaccinia Virus protein VP39"/>
    <property type="match status" value="1"/>
</dbReference>
<evidence type="ECO:0000313" key="7">
    <source>
        <dbReference type="EMBL" id="RDS78514.1"/>
    </source>
</evidence>
<accession>A0A395LSV3</accession>
<keyword evidence="5 6" id="KW-0949">S-adenosyl-L-methionine</keyword>
<dbReference type="AlphaFoldDB" id="A0A395LSV3"/>
<gene>
    <name evidence="6 7" type="primary">rsmG</name>
    <name evidence="7" type="ORF">DL238_03000</name>
</gene>
<evidence type="ECO:0000256" key="2">
    <source>
        <dbReference type="ARBA" id="ARBA00022552"/>
    </source>
</evidence>
<comment type="caution">
    <text evidence="7">The sequence shown here is derived from an EMBL/GenBank/DDBJ whole genome shotgun (WGS) entry which is preliminary data.</text>
</comment>
<dbReference type="Pfam" id="PF02527">
    <property type="entry name" value="GidB"/>
    <property type="match status" value="1"/>
</dbReference>
<dbReference type="Proteomes" id="UP000254101">
    <property type="component" value="Unassembled WGS sequence"/>
</dbReference>
<comment type="function">
    <text evidence="6">Specifically methylates the N7 position of guanine in position 527 of 16S rRNA.</text>
</comment>
<keyword evidence="2 6" id="KW-0698">rRNA processing</keyword>
<evidence type="ECO:0000256" key="1">
    <source>
        <dbReference type="ARBA" id="ARBA00022490"/>
    </source>
</evidence>
<proteinExistence type="inferred from homology"/>
<feature type="binding site" evidence="6">
    <location>
        <position position="80"/>
    </location>
    <ligand>
        <name>S-adenosyl-L-methionine</name>
        <dbReference type="ChEBI" id="CHEBI:59789"/>
    </ligand>
</feature>
<evidence type="ECO:0000256" key="5">
    <source>
        <dbReference type="ARBA" id="ARBA00022691"/>
    </source>
</evidence>
<comment type="catalytic activity">
    <reaction evidence="6">
        <text>guanosine(527) in 16S rRNA + S-adenosyl-L-methionine = N(7)-methylguanosine(527) in 16S rRNA + S-adenosyl-L-homocysteine</text>
        <dbReference type="Rhea" id="RHEA:42732"/>
        <dbReference type="Rhea" id="RHEA-COMP:10209"/>
        <dbReference type="Rhea" id="RHEA-COMP:10210"/>
        <dbReference type="ChEBI" id="CHEBI:57856"/>
        <dbReference type="ChEBI" id="CHEBI:59789"/>
        <dbReference type="ChEBI" id="CHEBI:74269"/>
        <dbReference type="ChEBI" id="CHEBI:74480"/>
        <dbReference type="EC" id="2.1.1.170"/>
    </reaction>
</comment>
<feature type="binding site" evidence="6">
    <location>
        <position position="145"/>
    </location>
    <ligand>
        <name>S-adenosyl-L-methionine</name>
        <dbReference type="ChEBI" id="CHEBI:59789"/>
    </ligand>
</feature>
<evidence type="ECO:0000313" key="8">
    <source>
        <dbReference type="Proteomes" id="UP000254101"/>
    </source>
</evidence>
<dbReference type="EC" id="2.1.1.170" evidence="6"/>
<evidence type="ECO:0000256" key="6">
    <source>
        <dbReference type="HAMAP-Rule" id="MF_00074"/>
    </source>
</evidence>
<dbReference type="InterPro" id="IPR003682">
    <property type="entry name" value="rRNA_ssu_MeTfrase_G"/>
</dbReference>
<keyword evidence="1 6" id="KW-0963">Cytoplasm</keyword>
<reference evidence="7 8" key="1">
    <citation type="submission" date="2018-07" db="EMBL/GenBank/DDBJ databases">
        <title>Erythrobacter nanhaiensis sp. nov., a novel member of the genus Erythrobacter isolated from the South China Sea.</title>
        <authorList>
            <person name="Chen X."/>
            <person name="Liu J."/>
        </authorList>
    </citation>
    <scope>NUCLEOTIDE SEQUENCE [LARGE SCALE GENOMIC DNA]</scope>
    <source>
        <strain evidence="7 8">S-5</strain>
    </source>
</reference>